<dbReference type="RefSeq" id="WP_132478335.1">
    <property type="nucleotide sequence ID" value="NZ_JBHRVM010000001.1"/>
</dbReference>
<comment type="caution">
    <text evidence="2">The sequence shown here is derived from an EMBL/GenBank/DDBJ whole genome shotgun (WGS) entry which is preliminary data.</text>
</comment>
<dbReference type="SUPFAM" id="SSF51556">
    <property type="entry name" value="Metallo-dependent hydrolases"/>
    <property type="match status" value="1"/>
</dbReference>
<evidence type="ECO:0000313" key="2">
    <source>
        <dbReference type="EMBL" id="TCU92256.1"/>
    </source>
</evidence>
<dbReference type="GO" id="GO:0016787">
    <property type="term" value="F:hydrolase activity"/>
    <property type="evidence" value="ECO:0007669"/>
    <property type="project" value="UniProtKB-KW"/>
</dbReference>
<dbReference type="EMBL" id="SMBX01000015">
    <property type="protein sequence ID" value="TCU92256.1"/>
    <property type="molecule type" value="Genomic_DNA"/>
</dbReference>
<gene>
    <name evidence="2" type="ORF">EV686_11545</name>
</gene>
<dbReference type="InterPro" id="IPR052358">
    <property type="entry name" value="Aro_Compnd_Degr_Hydrolases"/>
</dbReference>
<accession>A0A4R3UKS8</accession>
<dbReference type="OrthoDB" id="9787654at2"/>
<dbReference type="PANTHER" id="PTHR35563">
    <property type="entry name" value="BARREL METAL-DEPENDENT HYDROLASE, PUTATIVE (AFU_ORTHOLOGUE AFUA_1G16240)-RELATED"/>
    <property type="match status" value="1"/>
</dbReference>
<dbReference type="Pfam" id="PF04909">
    <property type="entry name" value="Amidohydro_2"/>
    <property type="match status" value="1"/>
</dbReference>
<keyword evidence="2" id="KW-0378">Hydrolase</keyword>
<feature type="domain" description="Amidohydrolase-related" evidence="1">
    <location>
        <begin position="11"/>
        <end position="286"/>
    </location>
</feature>
<dbReference type="AlphaFoldDB" id="A0A4R3UKS8"/>
<evidence type="ECO:0000313" key="3">
    <source>
        <dbReference type="Proteomes" id="UP000294692"/>
    </source>
</evidence>
<protein>
    <submittedName>
        <fullName evidence="2">Putative TIM-barrel fold metal-dependent hydrolase</fullName>
    </submittedName>
</protein>
<reference evidence="2 3" key="1">
    <citation type="submission" date="2019-03" db="EMBL/GenBank/DDBJ databases">
        <title>Genomic Encyclopedia of Type Strains, Phase IV (KMG-IV): sequencing the most valuable type-strain genomes for metagenomic binning, comparative biology and taxonomic classification.</title>
        <authorList>
            <person name="Goeker M."/>
        </authorList>
    </citation>
    <scope>NUCLEOTIDE SEQUENCE [LARGE SCALE GENOMIC DNA]</scope>
    <source>
        <strain evidence="2 3">DSM 100048</strain>
    </source>
</reference>
<keyword evidence="3" id="KW-1185">Reference proteome</keyword>
<organism evidence="2 3">
    <name type="scientific">Paracandidimonas soli</name>
    <dbReference type="NCBI Taxonomy" id="1917182"/>
    <lineage>
        <taxon>Bacteria</taxon>
        <taxon>Pseudomonadati</taxon>
        <taxon>Pseudomonadota</taxon>
        <taxon>Betaproteobacteria</taxon>
        <taxon>Burkholderiales</taxon>
        <taxon>Alcaligenaceae</taxon>
        <taxon>Paracandidimonas</taxon>
    </lineage>
</organism>
<name>A0A4R3UKS8_9BURK</name>
<dbReference type="InterPro" id="IPR032466">
    <property type="entry name" value="Metal_Hydrolase"/>
</dbReference>
<dbReference type="Gene3D" id="3.20.20.140">
    <property type="entry name" value="Metal-dependent hydrolases"/>
    <property type="match status" value="1"/>
</dbReference>
<evidence type="ECO:0000259" key="1">
    <source>
        <dbReference type="Pfam" id="PF04909"/>
    </source>
</evidence>
<sequence length="288" mass="32289">MNTPAQDYATDCHVHVFGERREYPMMENRHYTPGQADTQALRAHMQACGIQRVVLVQPSVYGTDNGCMLDAMEILGDAARGVAVIAQDSPASLLEQLAERNVAGLRLNLESSGQRESDRARQQVAAWLPAMRRLSMHLQVYAVFETIVASLPWLDKLGIPVVLDHFAMIPADTPDAHPGIRAICDRLSGGQYYVKLSAPYRIAGTHLPHEQVVQLAQRLIQSNPERCLWGSDWPHTNREPGLHRLEVSRFREIPSDTLHAQWPAWMPDAATRRQILHLNPQALYGFPA</sequence>
<proteinExistence type="predicted"/>
<dbReference type="Proteomes" id="UP000294692">
    <property type="component" value="Unassembled WGS sequence"/>
</dbReference>
<dbReference type="PANTHER" id="PTHR35563:SF2">
    <property type="entry name" value="BARREL METAL-DEPENDENT HYDROLASE, PUTATIVE (AFU_ORTHOLOGUE AFUA_1G16240)-RELATED"/>
    <property type="match status" value="1"/>
</dbReference>
<dbReference type="InterPro" id="IPR006680">
    <property type="entry name" value="Amidohydro-rel"/>
</dbReference>